<accession>A0A7R8ZKG5</accession>
<protein>
    <recommendedName>
        <fullName evidence="3">DUF676 domain-containing protein</fullName>
    </recommendedName>
</protein>
<feature type="region of interest" description="Disordered" evidence="2">
    <location>
        <begin position="406"/>
        <end position="441"/>
    </location>
</feature>
<organism evidence="4">
    <name type="scientific">Cyprideis torosa</name>
    <dbReference type="NCBI Taxonomy" id="163714"/>
    <lineage>
        <taxon>Eukaryota</taxon>
        <taxon>Metazoa</taxon>
        <taxon>Ecdysozoa</taxon>
        <taxon>Arthropoda</taxon>
        <taxon>Crustacea</taxon>
        <taxon>Oligostraca</taxon>
        <taxon>Ostracoda</taxon>
        <taxon>Podocopa</taxon>
        <taxon>Podocopida</taxon>
        <taxon>Cytherocopina</taxon>
        <taxon>Cytheroidea</taxon>
        <taxon>Cytherideidae</taxon>
        <taxon>Cyprideis</taxon>
    </lineage>
</organism>
<dbReference type="InterPro" id="IPR044294">
    <property type="entry name" value="Lipase-like"/>
</dbReference>
<dbReference type="FunFam" id="3.40.50.1820:FF:000004">
    <property type="entry name" value="Protein FAM135A isoform a"/>
    <property type="match status" value="1"/>
</dbReference>
<evidence type="ECO:0000259" key="3">
    <source>
        <dbReference type="Pfam" id="PF05057"/>
    </source>
</evidence>
<gene>
    <name evidence="4" type="ORF">CTOB1V02_LOCUS706</name>
</gene>
<dbReference type="Pfam" id="PF05057">
    <property type="entry name" value="DUF676"/>
    <property type="match status" value="1"/>
</dbReference>
<feature type="compositionally biased region" description="Polar residues" evidence="2">
    <location>
        <begin position="658"/>
        <end position="668"/>
    </location>
</feature>
<dbReference type="SUPFAM" id="SSF53474">
    <property type="entry name" value="alpha/beta-Hydrolases"/>
    <property type="match status" value="1"/>
</dbReference>
<feature type="region of interest" description="Disordered" evidence="2">
    <location>
        <begin position="585"/>
        <end position="615"/>
    </location>
</feature>
<name>A0A7R8ZKG5_9CRUS</name>
<evidence type="ECO:0000313" key="4">
    <source>
        <dbReference type="EMBL" id="CAD7222705.1"/>
    </source>
</evidence>
<dbReference type="EMBL" id="OB660094">
    <property type="protein sequence ID" value="CAD7222705.1"/>
    <property type="molecule type" value="Genomic_DNA"/>
</dbReference>
<dbReference type="InterPro" id="IPR029058">
    <property type="entry name" value="AB_hydrolase_fold"/>
</dbReference>
<dbReference type="OrthoDB" id="273452at2759"/>
<feature type="region of interest" description="Disordered" evidence="2">
    <location>
        <begin position="336"/>
        <end position="390"/>
    </location>
</feature>
<dbReference type="AlphaFoldDB" id="A0A7R8ZKG5"/>
<feature type="compositionally biased region" description="Polar residues" evidence="2">
    <location>
        <begin position="361"/>
        <end position="371"/>
    </location>
</feature>
<proteinExistence type="inferred from homology"/>
<comment type="similarity">
    <text evidence="1">Belongs to the FAM135 family.</text>
</comment>
<evidence type="ECO:0000256" key="2">
    <source>
        <dbReference type="SAM" id="MobiDB-lite"/>
    </source>
</evidence>
<feature type="domain" description="DUF676" evidence="3">
    <location>
        <begin position="871"/>
        <end position="1063"/>
    </location>
</feature>
<dbReference type="PANTHER" id="PTHR12482:SF5">
    <property type="entry name" value="DUF676 DOMAIN-CONTAINING PROTEIN"/>
    <property type="match status" value="1"/>
</dbReference>
<dbReference type="PANTHER" id="PTHR12482">
    <property type="entry name" value="LIPASE ROG1-RELATED-RELATED"/>
    <property type="match status" value="1"/>
</dbReference>
<reference evidence="4" key="1">
    <citation type="submission" date="2020-11" db="EMBL/GenBank/DDBJ databases">
        <authorList>
            <person name="Tran Van P."/>
        </authorList>
    </citation>
    <scope>NUCLEOTIDE SEQUENCE</scope>
</reference>
<feature type="region of interest" description="Disordered" evidence="2">
    <location>
        <begin position="658"/>
        <end position="757"/>
    </location>
</feature>
<feature type="compositionally biased region" description="Basic and acidic residues" evidence="2">
    <location>
        <begin position="674"/>
        <end position="688"/>
    </location>
</feature>
<feature type="region of interest" description="Disordered" evidence="2">
    <location>
        <begin position="485"/>
        <end position="570"/>
    </location>
</feature>
<dbReference type="InterPro" id="IPR007751">
    <property type="entry name" value="DUF676_lipase-like"/>
</dbReference>
<sequence length="1141" mass="124087">MEGVFSGAFNPGACIGLGRGASRISQACEIHRELCYLLLSAFESLQSTSENYMKLQPPWKQASVEAADCFRKLEKLAKIVQGKGENLLKLLHEGESLSDPSICDSEEDFFVLANNDIAQLCAQNILLWHQFLEAFVGSEPIRNQLAKEHHALRIIWFSEGFFLMANPRRSMRGGFDCHSQSYLTLAEAIRRARTYSAFSFLPVSCRETDGESTSLPIIFEDLYQDLNEFARSRSLISQEDASSTCVSLKSRRLGRKSLSVSTNPLFSSGGSQLTQTASFSSKGSITGIGFHSRRASLGEASLLSFKSSKEALLKSSKEALLGATTTTSQAVANLIPGRRSSQNRPWRLLRLPRSHKGTASIMMNPTLGKSCQNDDDSDSSSTDSTEPPTPVALLSFRKLETSSSVPFNLSARGDGGPSSKPSKLPFKTGKKGSGVSNLPHSKSVACVPTLTAKASEERRKASVVTKRRQQEERLRQIEAELKTKSLQLYGSGNPMGSMPNLNNRGSSGEDFSSPNGDSTTTSERSGDVSQNGAQSPSPSPSDSLASSPAKTPTGGGRNGIPPPLGFEDSPVVEKEGGVVVNIIPPQGFRDLPSPPRFKLHSAESPDEKWISSPPPSPVDATKQMGIGGGGLLNVLPPKSSGSLNHSATLPRSMGNHVWTNLTGSNQDLHSAPNGKEESSEVDDDHHPYETVAIDPEYDEDRHGPWILGGDDLQNGSSPTSPIPRKNGSLLLPSKSRRKRMGRSRSISTSSPAMTLSGSGASLLTLTRRCSCSSDSKALVPGEKDVTVCRCCASRVSPLHHVPNSEQDLEIFPPVFSRNARVAAATSKEEKRRQIKLAGSLYKELSRPSPSIAASAIPYFTVADDLRPFHPNGLHLVVCVHGLDGNSADLRLVRAYLEMGLPSSNLEFLMSERNQGDTFSDFDTMTDRLVAEILFHIEAYKLSPTRISFIGHSLGTLLVRSALSRPQMAHLLPKLHTFLSLSGPHLGTLYNSSGLVNMGLWVMQKVKKSGSLIQLSLKDHANPRETFLYRLAKESKLHRFKNILLCGSAQDRYVPLHSARIELCKPAVRDSTPLGQTFREMVSSILEPVIESPNTTLVRYDVHHALPNTANSLIGRAAHIACLDSELFIEKFFLVSGLKYFE</sequence>
<feature type="compositionally biased region" description="Basic and acidic residues" evidence="2">
    <location>
        <begin position="600"/>
        <end position="609"/>
    </location>
</feature>
<evidence type="ECO:0000256" key="1">
    <source>
        <dbReference type="ARBA" id="ARBA00007949"/>
    </source>
</evidence>
<feature type="compositionally biased region" description="Polar residues" evidence="2">
    <location>
        <begin position="499"/>
        <end position="534"/>
    </location>
</feature>
<dbReference type="Gene3D" id="3.40.50.1820">
    <property type="entry name" value="alpha/beta hydrolase"/>
    <property type="match status" value="1"/>
</dbReference>